<dbReference type="InterPro" id="IPR055170">
    <property type="entry name" value="GFO_IDH_MocA-like_dom"/>
</dbReference>
<evidence type="ECO:0000259" key="3">
    <source>
        <dbReference type="Pfam" id="PF22725"/>
    </source>
</evidence>
<evidence type="ECO:0000256" key="1">
    <source>
        <dbReference type="ARBA" id="ARBA00023002"/>
    </source>
</evidence>
<dbReference type="Pfam" id="PF01408">
    <property type="entry name" value="GFO_IDH_MocA"/>
    <property type="match status" value="1"/>
</dbReference>
<comment type="caution">
    <text evidence="4">The sequence shown here is derived from an EMBL/GenBank/DDBJ whole genome shotgun (WGS) entry which is preliminary data.</text>
</comment>
<dbReference type="Gene3D" id="3.40.50.720">
    <property type="entry name" value="NAD(P)-binding Rossmann-like Domain"/>
    <property type="match status" value="1"/>
</dbReference>
<proteinExistence type="predicted"/>
<feature type="domain" description="Gfo/Idh/MocA-like oxidoreductase N-terminal" evidence="2">
    <location>
        <begin position="5"/>
        <end position="123"/>
    </location>
</feature>
<protein>
    <submittedName>
        <fullName evidence="4">Dehydrogenase</fullName>
    </submittedName>
</protein>
<keyword evidence="1" id="KW-0560">Oxidoreductase</keyword>
<name>A0ABS4J7Y2_9BACL</name>
<organism evidence="4 5">
    <name type="scientific">Paenibacillus eucommiae</name>
    <dbReference type="NCBI Taxonomy" id="1355755"/>
    <lineage>
        <taxon>Bacteria</taxon>
        <taxon>Bacillati</taxon>
        <taxon>Bacillota</taxon>
        <taxon>Bacilli</taxon>
        <taxon>Bacillales</taxon>
        <taxon>Paenibacillaceae</taxon>
        <taxon>Paenibacillus</taxon>
    </lineage>
</organism>
<evidence type="ECO:0000313" key="5">
    <source>
        <dbReference type="Proteomes" id="UP001519287"/>
    </source>
</evidence>
<evidence type="ECO:0000259" key="2">
    <source>
        <dbReference type="Pfam" id="PF01408"/>
    </source>
</evidence>
<dbReference type="PANTHER" id="PTHR43818">
    <property type="entry name" value="BCDNA.GH03377"/>
    <property type="match status" value="1"/>
</dbReference>
<dbReference type="InterPro" id="IPR000683">
    <property type="entry name" value="Gfo/Idh/MocA-like_OxRdtase_N"/>
</dbReference>
<gene>
    <name evidence="4" type="ORF">J2Z66_006998</name>
</gene>
<dbReference type="RefSeq" id="WP_209977164.1">
    <property type="nucleotide sequence ID" value="NZ_JAGGLB010000033.1"/>
</dbReference>
<reference evidence="4 5" key="1">
    <citation type="submission" date="2021-03" db="EMBL/GenBank/DDBJ databases">
        <title>Genomic Encyclopedia of Type Strains, Phase IV (KMG-IV): sequencing the most valuable type-strain genomes for metagenomic binning, comparative biology and taxonomic classification.</title>
        <authorList>
            <person name="Goeker M."/>
        </authorList>
    </citation>
    <scope>NUCLEOTIDE SEQUENCE [LARGE SCALE GENOMIC DNA]</scope>
    <source>
        <strain evidence="4 5">DSM 26048</strain>
    </source>
</reference>
<feature type="domain" description="GFO/IDH/MocA-like oxidoreductase" evidence="3">
    <location>
        <begin position="133"/>
        <end position="268"/>
    </location>
</feature>
<dbReference type="InterPro" id="IPR036291">
    <property type="entry name" value="NAD(P)-bd_dom_sf"/>
</dbReference>
<dbReference type="SUPFAM" id="SSF51735">
    <property type="entry name" value="NAD(P)-binding Rossmann-fold domains"/>
    <property type="match status" value="1"/>
</dbReference>
<dbReference type="InterPro" id="IPR050463">
    <property type="entry name" value="Gfo/Idh/MocA_oxidrdct_glycsds"/>
</dbReference>
<dbReference type="Pfam" id="PF22725">
    <property type="entry name" value="GFO_IDH_MocA_C3"/>
    <property type="match status" value="1"/>
</dbReference>
<dbReference type="PANTHER" id="PTHR43818:SF11">
    <property type="entry name" value="BCDNA.GH03377"/>
    <property type="match status" value="1"/>
</dbReference>
<dbReference type="EMBL" id="JAGGLB010000033">
    <property type="protein sequence ID" value="MBP1995356.1"/>
    <property type="molecule type" value="Genomic_DNA"/>
</dbReference>
<dbReference type="SUPFAM" id="SSF55347">
    <property type="entry name" value="Glyceraldehyde-3-phosphate dehydrogenase-like, C-terminal domain"/>
    <property type="match status" value="1"/>
</dbReference>
<dbReference type="Proteomes" id="UP001519287">
    <property type="component" value="Unassembled WGS sequence"/>
</dbReference>
<accession>A0ABS4J7Y2</accession>
<evidence type="ECO:0000313" key="4">
    <source>
        <dbReference type="EMBL" id="MBP1995356.1"/>
    </source>
</evidence>
<dbReference type="Gene3D" id="3.30.360.10">
    <property type="entry name" value="Dihydrodipicolinate Reductase, domain 2"/>
    <property type="match status" value="1"/>
</dbReference>
<sequence length="376" mass="41384">MGRKIRVAIIGAGLIGKAHLRNYATIQDVEVVAICDLNEQEARNVAEQFHIPNVYSDFKELLKRDDIEAVDVCLHNNLHAPVTIAAFQAGKDVYCEKPIAGTYKDGEIMLNSAKEYGKRLHVQLGTLYRKETKAAKALIDGDMLGKIYHARATGHRRRGRPFIDGYGTPAFLNKAIAAGGALIDMGVYHIAQMLYLMDAPKVERVSGKGYREIAMDPKRAQEAVFDVEELGLGLVKFDGGATLDVYEAWSIHLGGIEGCSLVGTKGGVKMPAYSDQAVLAPFSYHTTACDMDLNCTVNLDEMDGRWNHLKENYDAYQSSQHHWVAALQGRVDLLPTAQIALQTMLISEGIYLSDQLGREVSGDEIIEQSKSTAIQL</sequence>
<keyword evidence="5" id="KW-1185">Reference proteome</keyword>